<comment type="similarity">
    <text evidence="2 10">Belongs to the Wnt family.</text>
</comment>
<evidence type="ECO:0000313" key="12">
    <source>
        <dbReference type="RefSeq" id="XP_030763858.1"/>
    </source>
</evidence>
<evidence type="ECO:0000256" key="4">
    <source>
        <dbReference type="ARBA" id="ARBA00022525"/>
    </source>
</evidence>
<dbReference type="OrthoDB" id="5945655at2759"/>
<keyword evidence="9" id="KW-0449">Lipoprotein</keyword>
<dbReference type="GeneID" id="115888313"/>
<evidence type="ECO:0000256" key="7">
    <source>
        <dbReference type="ARBA" id="ARBA00023157"/>
    </source>
</evidence>
<evidence type="ECO:0000256" key="6">
    <source>
        <dbReference type="ARBA" id="ARBA00022687"/>
    </source>
</evidence>
<dbReference type="GO" id="GO:0045165">
    <property type="term" value="P:cell fate commitment"/>
    <property type="evidence" value="ECO:0007669"/>
    <property type="project" value="TreeGrafter"/>
</dbReference>
<keyword evidence="4" id="KW-0964">Secreted</keyword>
<dbReference type="PRINTS" id="PR01349">
    <property type="entry name" value="WNTPROTEIN"/>
</dbReference>
<dbReference type="InParanoid" id="A0A6J2YIK0"/>
<dbReference type="GO" id="GO:0005125">
    <property type="term" value="F:cytokine activity"/>
    <property type="evidence" value="ECO:0007669"/>
    <property type="project" value="TreeGrafter"/>
</dbReference>
<evidence type="ECO:0000256" key="5">
    <source>
        <dbReference type="ARBA" id="ARBA00022530"/>
    </source>
</evidence>
<comment type="function">
    <text evidence="10">Ligand for members of the frizzled family of seven transmembrane receptors.</text>
</comment>
<accession>A0A6J2YIK0</accession>
<dbReference type="Pfam" id="PF00110">
    <property type="entry name" value="wnt"/>
    <property type="match status" value="1"/>
</dbReference>
<dbReference type="PROSITE" id="PS00246">
    <property type="entry name" value="WNT1"/>
    <property type="match status" value="1"/>
</dbReference>
<dbReference type="GO" id="GO:0060070">
    <property type="term" value="P:canonical Wnt signaling pathway"/>
    <property type="evidence" value="ECO:0007669"/>
    <property type="project" value="TreeGrafter"/>
</dbReference>
<dbReference type="GO" id="GO:0046330">
    <property type="term" value="P:positive regulation of JNK cascade"/>
    <property type="evidence" value="ECO:0007669"/>
    <property type="project" value="TreeGrafter"/>
</dbReference>
<gene>
    <name evidence="12" type="primary">LOC115888313</name>
</gene>
<sequence length="116" mass="13249">MNLLLECKCHGVSGSCTMKTCWKTLPTFRQIGDALMKKYYRARPVTATAIYLNARHLDPRRQRKRHLVLTKGKIPIKKTPKKSELVFLQLSPNYCERDLAVGSLGTVGRNCNRTSR</sequence>
<dbReference type="PANTHER" id="PTHR12027:SF112">
    <property type="entry name" value="PROTEIN WNT-2"/>
    <property type="match status" value="1"/>
</dbReference>
<dbReference type="InterPro" id="IPR018161">
    <property type="entry name" value="Wnt_CS"/>
</dbReference>
<evidence type="ECO:0000256" key="2">
    <source>
        <dbReference type="ARBA" id="ARBA00005683"/>
    </source>
</evidence>
<dbReference type="SMART" id="SM00097">
    <property type="entry name" value="WNT1"/>
    <property type="match status" value="1"/>
</dbReference>
<keyword evidence="8" id="KW-0325">Glycoprotein</keyword>
<keyword evidence="7" id="KW-1015">Disulfide bond</keyword>
<dbReference type="KEGG" id="soy:115888313"/>
<evidence type="ECO:0000256" key="9">
    <source>
        <dbReference type="ARBA" id="ARBA00023288"/>
    </source>
</evidence>
<dbReference type="AlphaFoldDB" id="A0A6J2YIK0"/>
<keyword evidence="11" id="KW-1185">Reference proteome</keyword>
<reference evidence="12" key="1">
    <citation type="submission" date="2025-08" db="UniProtKB">
        <authorList>
            <consortium name="RefSeq"/>
        </authorList>
    </citation>
    <scope>IDENTIFICATION</scope>
    <source>
        <tissue evidence="12">Gonads</tissue>
    </source>
</reference>
<evidence type="ECO:0000256" key="3">
    <source>
        <dbReference type="ARBA" id="ARBA00022473"/>
    </source>
</evidence>
<evidence type="ECO:0000313" key="11">
    <source>
        <dbReference type="Proteomes" id="UP000504635"/>
    </source>
</evidence>
<dbReference type="GO" id="GO:0005615">
    <property type="term" value="C:extracellular space"/>
    <property type="evidence" value="ECO:0007669"/>
    <property type="project" value="TreeGrafter"/>
</dbReference>
<dbReference type="PANTHER" id="PTHR12027">
    <property type="entry name" value="WNT RELATED"/>
    <property type="match status" value="1"/>
</dbReference>
<organism evidence="11 12">
    <name type="scientific">Sitophilus oryzae</name>
    <name type="common">Rice weevil</name>
    <name type="synonym">Curculio oryzae</name>
    <dbReference type="NCBI Taxonomy" id="7048"/>
    <lineage>
        <taxon>Eukaryota</taxon>
        <taxon>Metazoa</taxon>
        <taxon>Ecdysozoa</taxon>
        <taxon>Arthropoda</taxon>
        <taxon>Hexapoda</taxon>
        <taxon>Insecta</taxon>
        <taxon>Pterygota</taxon>
        <taxon>Neoptera</taxon>
        <taxon>Endopterygota</taxon>
        <taxon>Coleoptera</taxon>
        <taxon>Polyphaga</taxon>
        <taxon>Cucujiformia</taxon>
        <taxon>Curculionidae</taxon>
        <taxon>Dryophthorinae</taxon>
        <taxon>Sitophilus</taxon>
    </lineage>
</organism>
<evidence type="ECO:0000256" key="10">
    <source>
        <dbReference type="RuleBase" id="RU003500"/>
    </source>
</evidence>
<evidence type="ECO:0000256" key="1">
    <source>
        <dbReference type="ARBA" id="ARBA00004498"/>
    </source>
</evidence>
<dbReference type="InterPro" id="IPR005817">
    <property type="entry name" value="Wnt"/>
</dbReference>
<dbReference type="RefSeq" id="XP_030763858.1">
    <property type="nucleotide sequence ID" value="XM_030907998.1"/>
</dbReference>
<dbReference type="Proteomes" id="UP000504635">
    <property type="component" value="Unplaced"/>
</dbReference>
<proteinExistence type="inferred from homology"/>
<dbReference type="GO" id="GO:0005109">
    <property type="term" value="F:frizzled binding"/>
    <property type="evidence" value="ECO:0007669"/>
    <property type="project" value="TreeGrafter"/>
</dbReference>
<protein>
    <recommendedName>
        <fullName evidence="10">Protein Wnt</fullName>
    </recommendedName>
</protein>
<keyword evidence="6 10" id="KW-0879">Wnt signaling pathway</keyword>
<evidence type="ECO:0000256" key="8">
    <source>
        <dbReference type="ARBA" id="ARBA00023180"/>
    </source>
</evidence>
<keyword evidence="3 10" id="KW-0217">Developmental protein</keyword>
<comment type="subcellular location">
    <subcellularLocation>
        <location evidence="1 10">Secreted</location>
        <location evidence="1 10">Extracellular space</location>
        <location evidence="1 10">Extracellular matrix</location>
    </subcellularLocation>
</comment>
<dbReference type="GO" id="GO:0030182">
    <property type="term" value="P:neuron differentiation"/>
    <property type="evidence" value="ECO:0007669"/>
    <property type="project" value="TreeGrafter"/>
</dbReference>
<feature type="non-terminal residue" evidence="12">
    <location>
        <position position="116"/>
    </location>
</feature>
<name>A0A6J2YIK0_SITOR</name>
<keyword evidence="5" id="KW-0272">Extracellular matrix</keyword>